<keyword evidence="3" id="KW-1185">Reference proteome</keyword>
<proteinExistence type="predicted"/>
<evidence type="ECO:0000313" key="2">
    <source>
        <dbReference type="EMBL" id="KAG6749795.1"/>
    </source>
</evidence>
<dbReference type="EMBL" id="JAAWWB010000027">
    <property type="protein sequence ID" value="KAG6749795.1"/>
    <property type="molecule type" value="Genomic_DNA"/>
</dbReference>
<dbReference type="AlphaFoldDB" id="A0A8X8CCY0"/>
<sequence length="234" mass="27219">MTPTPTSVILEVASRWKRRTSIPFNSEPHPSFRMEDILSNLRLDCASICFPILNKKEKRVIETILQGRSTLGPGGLDVVETLEKLLILPSDVRGLTNPSFQCNLAITRQMAFRTFIMCAHSKNRWAEEKRVMKEVIKQYRADKSKFHRLKEEKVGQDVEMDSLRTAYSSHIDLLERRMIELENKVAELRGARDTLKEELRITREEVQKSHAKMDNLKNSFQMFWSEYGESVFLT</sequence>
<evidence type="ECO:0000256" key="1">
    <source>
        <dbReference type="SAM" id="Coils"/>
    </source>
</evidence>
<comment type="caution">
    <text evidence="2">The sequence shown here is derived from an EMBL/GenBank/DDBJ whole genome shotgun (WGS) entry which is preliminary data.</text>
</comment>
<evidence type="ECO:0000313" key="3">
    <source>
        <dbReference type="Proteomes" id="UP000886885"/>
    </source>
</evidence>
<name>A0A8X8CCY0_POPTO</name>
<protein>
    <submittedName>
        <fullName evidence="2">Uncharacterized protein</fullName>
    </submittedName>
</protein>
<organism evidence="2 3">
    <name type="scientific">Populus tomentosa</name>
    <name type="common">Chinese white poplar</name>
    <dbReference type="NCBI Taxonomy" id="118781"/>
    <lineage>
        <taxon>Eukaryota</taxon>
        <taxon>Viridiplantae</taxon>
        <taxon>Streptophyta</taxon>
        <taxon>Embryophyta</taxon>
        <taxon>Tracheophyta</taxon>
        <taxon>Spermatophyta</taxon>
        <taxon>Magnoliopsida</taxon>
        <taxon>eudicotyledons</taxon>
        <taxon>Gunneridae</taxon>
        <taxon>Pentapetalae</taxon>
        <taxon>rosids</taxon>
        <taxon>fabids</taxon>
        <taxon>Malpighiales</taxon>
        <taxon>Salicaceae</taxon>
        <taxon>Saliceae</taxon>
        <taxon>Populus</taxon>
    </lineage>
</organism>
<accession>A0A8X8CCY0</accession>
<gene>
    <name evidence="2" type="ORF">POTOM_046865</name>
</gene>
<keyword evidence="1" id="KW-0175">Coiled coil</keyword>
<dbReference type="Proteomes" id="UP000886885">
    <property type="component" value="Chromosome 14A"/>
</dbReference>
<feature type="coiled-coil region" evidence="1">
    <location>
        <begin position="164"/>
        <end position="219"/>
    </location>
</feature>
<reference evidence="2" key="1">
    <citation type="journal article" date="2020" name="bioRxiv">
        <title>Hybrid origin of Populus tomentosa Carr. identified through genome sequencing and phylogenomic analysis.</title>
        <authorList>
            <person name="An X."/>
            <person name="Gao K."/>
            <person name="Chen Z."/>
            <person name="Li J."/>
            <person name="Yang X."/>
            <person name="Yang X."/>
            <person name="Zhou J."/>
            <person name="Guo T."/>
            <person name="Zhao T."/>
            <person name="Huang S."/>
            <person name="Miao D."/>
            <person name="Khan W.U."/>
            <person name="Rao P."/>
            <person name="Ye M."/>
            <person name="Lei B."/>
            <person name="Liao W."/>
            <person name="Wang J."/>
            <person name="Ji L."/>
            <person name="Li Y."/>
            <person name="Guo B."/>
            <person name="Mustafa N.S."/>
            <person name="Li S."/>
            <person name="Yun Q."/>
            <person name="Keller S.R."/>
            <person name="Mao J."/>
            <person name="Zhang R."/>
            <person name="Strauss S.H."/>
        </authorList>
    </citation>
    <scope>NUCLEOTIDE SEQUENCE</scope>
    <source>
        <strain evidence="2">GM15</strain>
        <tissue evidence="2">Leaf</tissue>
    </source>
</reference>